<sequence>MIKINLLPLRASKKKETIRQQVSILIVCVVGVLVVGLSFYGVLRGRIAATTAEIANSESELASLKTKIGTIDNIKKLQQEVKKKLDVLNQLRRAKTGPASRLAALSDALPPKLWLTKYAENGNSVTIAGVAMSEELIAVFMKSLQASGAFSNVELVVSEQNETAGVKAKRFELQVQIAQQLSATEAVGSPSAGKNPPPKPTP</sequence>
<keyword evidence="2" id="KW-1133">Transmembrane helix</keyword>
<accession>B5E8I0</accession>
<keyword evidence="1" id="KW-0175">Coiled coil</keyword>
<reference evidence="3 4" key="2">
    <citation type="journal article" date="2010" name="BMC Genomics">
        <title>The genome of Geobacter bemidjiensis, exemplar for the subsurface clade of Geobacter species that predominate in Fe(III)-reducing subsurface environments.</title>
        <authorList>
            <person name="Aklujkar M."/>
            <person name="Young N.D."/>
            <person name="Holmes D."/>
            <person name="Chavan M."/>
            <person name="Risso C."/>
            <person name="Kiss H.E."/>
            <person name="Han C.S."/>
            <person name="Land M.L."/>
            <person name="Lovley D.R."/>
        </authorList>
    </citation>
    <scope>NUCLEOTIDE SEQUENCE [LARGE SCALE GENOMIC DNA]</scope>
    <source>
        <strain evidence="4">ATCC BAA-1014 / DSM 16622 / JCM 12645 / Bem</strain>
    </source>
</reference>
<dbReference type="AlphaFoldDB" id="B5E8I0"/>
<protein>
    <submittedName>
        <fullName evidence="3">Type IV pilus biogenesis protein PilN</fullName>
    </submittedName>
</protein>
<dbReference type="GO" id="GO:0043107">
    <property type="term" value="P:type IV pilus-dependent motility"/>
    <property type="evidence" value="ECO:0007669"/>
    <property type="project" value="TreeGrafter"/>
</dbReference>
<keyword evidence="2" id="KW-0812">Transmembrane</keyword>
<dbReference type="RefSeq" id="WP_012529981.1">
    <property type="nucleotide sequence ID" value="NC_011146.1"/>
</dbReference>
<dbReference type="eggNOG" id="COG3166">
    <property type="taxonomic scope" value="Bacteria"/>
</dbReference>
<evidence type="ECO:0000313" key="4">
    <source>
        <dbReference type="Proteomes" id="UP000008825"/>
    </source>
</evidence>
<dbReference type="PANTHER" id="PTHR40278:SF2">
    <property type="entry name" value="TYPE IV PILUS INNER MEMBRANE COMPONENT PILN"/>
    <property type="match status" value="1"/>
</dbReference>
<keyword evidence="4" id="KW-1185">Reference proteome</keyword>
<dbReference type="PANTHER" id="PTHR40278">
    <property type="entry name" value="DNA UTILIZATION PROTEIN HOFN"/>
    <property type="match status" value="1"/>
</dbReference>
<evidence type="ECO:0000256" key="1">
    <source>
        <dbReference type="SAM" id="Coils"/>
    </source>
</evidence>
<dbReference type="STRING" id="404380.Gbem_1547"/>
<feature type="transmembrane region" description="Helical" evidence="2">
    <location>
        <begin position="21"/>
        <end position="43"/>
    </location>
</feature>
<reference evidence="3 4" key="1">
    <citation type="submission" date="2008-07" db="EMBL/GenBank/DDBJ databases">
        <title>Complete sequence of Geobacter bemidjiensis BEM.</title>
        <authorList>
            <consortium name="US DOE Joint Genome Institute"/>
            <person name="Lucas S."/>
            <person name="Copeland A."/>
            <person name="Lapidus A."/>
            <person name="Glavina del Rio T."/>
            <person name="Dalin E."/>
            <person name="Tice H."/>
            <person name="Bruce D."/>
            <person name="Goodwin L."/>
            <person name="Pitluck S."/>
            <person name="Kiss H."/>
            <person name="Brettin T."/>
            <person name="Detter J.C."/>
            <person name="Han C."/>
            <person name="Kuske C.R."/>
            <person name="Schmutz J."/>
            <person name="Larimer F."/>
            <person name="Land M."/>
            <person name="Hauser L."/>
            <person name="Kyrpides N."/>
            <person name="Lykidis A."/>
            <person name="Lovley D."/>
            <person name="Richardson P."/>
        </authorList>
    </citation>
    <scope>NUCLEOTIDE SEQUENCE [LARGE SCALE GENOMIC DNA]</scope>
    <source>
        <strain evidence="4">ATCC BAA-1014 / DSM 16622 / JCM 12645 / Bem</strain>
    </source>
</reference>
<evidence type="ECO:0000256" key="2">
    <source>
        <dbReference type="SAM" id="Phobius"/>
    </source>
</evidence>
<gene>
    <name evidence="3" type="primary">pilN</name>
    <name evidence="3" type="ordered locus">Gbem_1547</name>
</gene>
<feature type="coiled-coil region" evidence="1">
    <location>
        <begin position="47"/>
        <end position="94"/>
    </location>
</feature>
<keyword evidence="2" id="KW-0472">Membrane</keyword>
<dbReference type="InterPro" id="IPR007813">
    <property type="entry name" value="PilN"/>
</dbReference>
<dbReference type="Pfam" id="PF05137">
    <property type="entry name" value="PilN"/>
    <property type="match status" value="1"/>
</dbReference>
<dbReference type="HOGENOM" id="CLU_081304_0_0_7"/>
<name>B5E8I0_CITBB</name>
<proteinExistence type="predicted"/>
<dbReference type="GO" id="GO:0043683">
    <property type="term" value="P:type IV pilus assembly"/>
    <property type="evidence" value="ECO:0007669"/>
    <property type="project" value="TreeGrafter"/>
</dbReference>
<dbReference type="KEGG" id="gbm:Gbem_1547"/>
<dbReference type="InterPro" id="IPR052534">
    <property type="entry name" value="Extracell_DNA_Util/SecSys_Comp"/>
</dbReference>
<evidence type="ECO:0000313" key="3">
    <source>
        <dbReference type="EMBL" id="ACH38565.1"/>
    </source>
</evidence>
<dbReference type="EMBL" id="CP001124">
    <property type="protein sequence ID" value="ACH38565.1"/>
    <property type="molecule type" value="Genomic_DNA"/>
</dbReference>
<dbReference type="Proteomes" id="UP000008825">
    <property type="component" value="Chromosome"/>
</dbReference>
<organism evidence="3 4">
    <name type="scientific">Citrifermentans bemidjiense (strain ATCC BAA-1014 / DSM 16622 / JCM 12645 / Bem)</name>
    <name type="common">Geobacter bemidjiensis</name>
    <dbReference type="NCBI Taxonomy" id="404380"/>
    <lineage>
        <taxon>Bacteria</taxon>
        <taxon>Pseudomonadati</taxon>
        <taxon>Thermodesulfobacteriota</taxon>
        <taxon>Desulfuromonadia</taxon>
        <taxon>Geobacterales</taxon>
        <taxon>Geobacteraceae</taxon>
        <taxon>Citrifermentans</taxon>
    </lineage>
</organism>